<dbReference type="GO" id="GO:0008270">
    <property type="term" value="F:zinc ion binding"/>
    <property type="evidence" value="ECO:0007669"/>
    <property type="project" value="UniProtKB-KW"/>
</dbReference>
<evidence type="ECO:0000313" key="7">
    <source>
        <dbReference type="EMBL" id="PSS13345.1"/>
    </source>
</evidence>
<evidence type="ECO:0000256" key="1">
    <source>
        <dbReference type="ARBA" id="ARBA00022723"/>
    </source>
</evidence>
<dbReference type="Proteomes" id="UP000241818">
    <property type="component" value="Unassembled WGS sequence"/>
</dbReference>
<dbReference type="GeneID" id="36573534"/>
<dbReference type="PANTHER" id="PTHR12197">
    <property type="entry name" value="HISTONE-LYSINE N-METHYLTRANSFERASE SMYD"/>
    <property type="match status" value="1"/>
</dbReference>
<dbReference type="InterPro" id="IPR002893">
    <property type="entry name" value="Znf_MYND"/>
</dbReference>
<dbReference type="GO" id="GO:0005634">
    <property type="term" value="C:nucleus"/>
    <property type="evidence" value="ECO:0007669"/>
    <property type="project" value="TreeGrafter"/>
</dbReference>
<dbReference type="RefSeq" id="XP_024719336.1">
    <property type="nucleotide sequence ID" value="XM_024865453.1"/>
</dbReference>
<dbReference type="Gene3D" id="1.10.220.160">
    <property type="match status" value="1"/>
</dbReference>
<dbReference type="Gene3D" id="6.10.140.2220">
    <property type="match status" value="1"/>
</dbReference>
<dbReference type="STRING" id="857342.A0A2T3AXD9"/>
<dbReference type="OrthoDB" id="5945798at2759"/>
<dbReference type="InterPro" id="IPR050869">
    <property type="entry name" value="H3K4_H4K5_MeTrfase"/>
</dbReference>
<keyword evidence="8" id="KW-1185">Reference proteome</keyword>
<name>A0A2T3AXD9_AMORE</name>
<dbReference type="InterPro" id="IPR046341">
    <property type="entry name" value="SET_dom_sf"/>
</dbReference>
<sequence>MATIARLKNGNKLWTVPEKDLTFQKCSGCEQVYYCNRICQVAAWRHHHRFECETYVTLKSKTAIDNVGCDPVLTFSNIRYIIRLVLLHHSGIIGENTETQWTEFLSLCLSAMWRRESDPTLAVDIDNFASTMKDFLDTRLSVEELAYQQYVMVHNKKSILVPLLKGSSRLYDPAVKSLIRVGHFVDPFVSSIRHSCDPNAWYVFDHNELQVRACKDIPAGSEITFCYADERYDYESRTAQLKAVWNISCSCSLCAKGPHGPTGDLRCRVIDLITSNPKRPPTLIPDIEMAIADVHSAGFAYGADLMRPLYQTAMRSYLHWKHSANMLKICLIIYFLIEPSTAPPTPLSQRLNTLLHIISLSDPPIKLGLSALPPRVQELLDALRVNFMELLVIGTEKCYGKESTVGLFERDSFMAYVKGQEAAKNGHNSAFTPLAKNSEQRAVFLVGLNELLGWASIPKMTEQQLLKLVS</sequence>
<dbReference type="CDD" id="cd20071">
    <property type="entry name" value="SET_SMYD"/>
    <property type="match status" value="1"/>
</dbReference>
<proteinExistence type="predicted"/>
<reference evidence="7 8" key="1">
    <citation type="journal article" date="2018" name="New Phytol.">
        <title>Comparative genomics and transcriptomics depict ericoid mycorrhizal fungi as versatile saprotrophs and plant mutualists.</title>
        <authorList>
            <person name="Martino E."/>
            <person name="Morin E."/>
            <person name="Grelet G.A."/>
            <person name="Kuo A."/>
            <person name="Kohler A."/>
            <person name="Daghino S."/>
            <person name="Barry K.W."/>
            <person name="Cichocki N."/>
            <person name="Clum A."/>
            <person name="Dockter R.B."/>
            <person name="Hainaut M."/>
            <person name="Kuo R.C."/>
            <person name="LaButti K."/>
            <person name="Lindahl B.D."/>
            <person name="Lindquist E.A."/>
            <person name="Lipzen A."/>
            <person name="Khouja H.R."/>
            <person name="Magnuson J."/>
            <person name="Murat C."/>
            <person name="Ohm R.A."/>
            <person name="Singer S.W."/>
            <person name="Spatafora J.W."/>
            <person name="Wang M."/>
            <person name="Veneault-Fourrey C."/>
            <person name="Henrissat B."/>
            <person name="Grigoriev I.V."/>
            <person name="Martin F.M."/>
            <person name="Perotto S."/>
        </authorList>
    </citation>
    <scope>NUCLEOTIDE SEQUENCE [LARGE SCALE GENOMIC DNA]</scope>
    <source>
        <strain evidence="7 8">ATCC 22711</strain>
    </source>
</reference>
<dbReference type="PROSITE" id="PS50865">
    <property type="entry name" value="ZF_MYND_2"/>
    <property type="match status" value="1"/>
</dbReference>
<dbReference type="InParanoid" id="A0A2T3AXD9"/>
<feature type="domain" description="SET" evidence="5">
    <location>
        <begin position="1"/>
        <end position="228"/>
    </location>
</feature>
<evidence type="ECO:0000256" key="3">
    <source>
        <dbReference type="ARBA" id="ARBA00022833"/>
    </source>
</evidence>
<accession>A0A2T3AXD9</accession>
<evidence type="ECO:0000313" key="8">
    <source>
        <dbReference type="Proteomes" id="UP000241818"/>
    </source>
</evidence>
<dbReference type="PANTHER" id="PTHR12197:SF251">
    <property type="entry name" value="EG:BACR7C10.4 PROTEIN"/>
    <property type="match status" value="1"/>
</dbReference>
<keyword evidence="3" id="KW-0862">Zinc</keyword>
<dbReference type="Pfam" id="PF01753">
    <property type="entry name" value="zf-MYND"/>
    <property type="match status" value="1"/>
</dbReference>
<protein>
    <submittedName>
        <fullName evidence="7">Uncharacterized protein</fullName>
    </submittedName>
</protein>
<evidence type="ECO:0000256" key="4">
    <source>
        <dbReference type="PROSITE-ProRule" id="PRU00134"/>
    </source>
</evidence>
<evidence type="ECO:0000259" key="6">
    <source>
        <dbReference type="PROSITE" id="PS50865"/>
    </source>
</evidence>
<organism evidence="7 8">
    <name type="scientific">Amorphotheca resinae ATCC 22711</name>
    <dbReference type="NCBI Taxonomy" id="857342"/>
    <lineage>
        <taxon>Eukaryota</taxon>
        <taxon>Fungi</taxon>
        <taxon>Dikarya</taxon>
        <taxon>Ascomycota</taxon>
        <taxon>Pezizomycotina</taxon>
        <taxon>Leotiomycetes</taxon>
        <taxon>Helotiales</taxon>
        <taxon>Amorphothecaceae</taxon>
        <taxon>Amorphotheca</taxon>
    </lineage>
</organism>
<dbReference type="Gene3D" id="2.170.270.10">
    <property type="entry name" value="SET domain"/>
    <property type="match status" value="1"/>
</dbReference>
<dbReference type="Pfam" id="PF00856">
    <property type="entry name" value="SET"/>
    <property type="match status" value="1"/>
</dbReference>
<dbReference type="InterPro" id="IPR001214">
    <property type="entry name" value="SET_dom"/>
</dbReference>
<dbReference type="EMBL" id="KZ679014">
    <property type="protein sequence ID" value="PSS13345.1"/>
    <property type="molecule type" value="Genomic_DNA"/>
</dbReference>
<keyword evidence="1" id="KW-0479">Metal-binding</keyword>
<feature type="domain" description="MYND-type" evidence="6">
    <location>
        <begin position="24"/>
        <end position="52"/>
    </location>
</feature>
<dbReference type="PROSITE" id="PS50280">
    <property type="entry name" value="SET"/>
    <property type="match status" value="1"/>
</dbReference>
<dbReference type="AlphaFoldDB" id="A0A2T3AXD9"/>
<evidence type="ECO:0000256" key="2">
    <source>
        <dbReference type="ARBA" id="ARBA00022771"/>
    </source>
</evidence>
<keyword evidence="2 4" id="KW-0863">Zinc-finger</keyword>
<dbReference type="SUPFAM" id="SSF82199">
    <property type="entry name" value="SET domain"/>
    <property type="match status" value="2"/>
</dbReference>
<gene>
    <name evidence="7" type="ORF">M430DRAFT_268113</name>
</gene>
<evidence type="ECO:0000259" key="5">
    <source>
        <dbReference type="PROSITE" id="PS50280"/>
    </source>
</evidence>